<gene>
    <name evidence="1" type="ordered locus">Calkr_1537</name>
</gene>
<sequence length="53" mass="6710">MRTKTKRNYIDEWYFFKNDKGKIQYHSLCEKCQRNCKQSFRVKEIHCPKYMEK</sequence>
<name>E4S9G1_CALA7</name>
<protein>
    <submittedName>
        <fullName evidence="1">Uncharacterized protein</fullName>
    </submittedName>
</protein>
<dbReference type="KEGG" id="cki:Calkr_1537"/>
<evidence type="ECO:0000313" key="1">
    <source>
        <dbReference type="EMBL" id="ADQ41030.1"/>
    </source>
</evidence>
<dbReference type="AlphaFoldDB" id="E4S9G1"/>
<organism evidence="1 2">
    <name type="scientific">Caldicellulosiruptor acetigenus (strain ATCC 700853 / DSM 12137 / I77R1B)</name>
    <name type="common">Caldicellulosiruptor kristjanssonii</name>
    <dbReference type="NCBI Taxonomy" id="632335"/>
    <lineage>
        <taxon>Bacteria</taxon>
        <taxon>Bacillati</taxon>
        <taxon>Bacillota</taxon>
        <taxon>Bacillota incertae sedis</taxon>
        <taxon>Caldicellulosiruptorales</taxon>
        <taxon>Caldicellulosiruptoraceae</taxon>
        <taxon>Caldicellulosiruptor</taxon>
    </lineage>
</organism>
<dbReference type="EMBL" id="CP002326">
    <property type="protein sequence ID" value="ADQ41030.1"/>
    <property type="molecule type" value="Genomic_DNA"/>
</dbReference>
<proteinExistence type="predicted"/>
<accession>E4S9G1</accession>
<dbReference type="eggNOG" id="ENOG5032ZVP">
    <property type="taxonomic scope" value="Bacteria"/>
</dbReference>
<evidence type="ECO:0000313" key="2">
    <source>
        <dbReference type="Proteomes" id="UP000009256"/>
    </source>
</evidence>
<keyword evidence="2" id="KW-1185">Reference proteome</keyword>
<reference key="1">
    <citation type="submission" date="2010-11" db="EMBL/GenBank/DDBJ databases">
        <title>Complete sequence of chromosome of Caldicellulosiruptor kristjanssonii 177R1B.</title>
        <authorList>
            <consortium name="US DOE Joint Genome Institute"/>
            <person name="Lucas S."/>
            <person name="Copeland A."/>
            <person name="Lapidus A."/>
            <person name="Cheng J.-F."/>
            <person name="Bruce D."/>
            <person name="Goodwin L."/>
            <person name="Pitluck S."/>
            <person name="Davenport K."/>
            <person name="Detter J.C."/>
            <person name="Han C."/>
            <person name="Tapia R."/>
            <person name="Land M."/>
            <person name="Hauser L."/>
            <person name="Jeffries C."/>
            <person name="Kyrpides N."/>
            <person name="Ivanova N."/>
            <person name="Mikhailova N."/>
            <person name="Blumer-Schuette S.E."/>
            <person name="Kelly R.M."/>
            <person name="Woyke T."/>
        </authorList>
    </citation>
    <scope>NUCLEOTIDE SEQUENCE</scope>
    <source>
        <strain>177R1B</strain>
    </source>
</reference>
<reference evidence="1 2" key="2">
    <citation type="journal article" date="2011" name="J. Bacteriol.">
        <title>Complete genome sequences for the anaerobic, extremely thermophilic plant biomass-degrading bacteria Caldicellulosiruptor hydrothermalis, Caldicellulosiruptor kristjanssonii, Caldicellulosiruptor kronotskyensis, Caldicellulosiruptor owensenis, and Caldicellulosiruptor lactoaceticus.</title>
        <authorList>
            <person name="Blumer-Schuette S.E."/>
            <person name="Ozdemir I."/>
            <person name="Mistry D."/>
            <person name="Lucas S."/>
            <person name="Lapidus A."/>
            <person name="Cheng J.F."/>
            <person name="Goodwin L.A."/>
            <person name="Pitluck S."/>
            <person name="Land M.L."/>
            <person name="Hauser L.J."/>
            <person name="Woyke T."/>
            <person name="Mikhailova N."/>
            <person name="Pati A."/>
            <person name="Kyrpides N.C."/>
            <person name="Ivanova N."/>
            <person name="Detter J.C."/>
            <person name="Walston-Davenport K."/>
            <person name="Han S."/>
            <person name="Adams M.W."/>
            <person name="Kelly R.M."/>
        </authorList>
    </citation>
    <scope>NUCLEOTIDE SEQUENCE [LARGE SCALE GENOMIC DNA]</scope>
    <source>
        <strain evidence="2">ATCC 700853 / DSM 12137 / I77R1B</strain>
    </source>
</reference>
<dbReference type="Proteomes" id="UP000009256">
    <property type="component" value="Chromosome"/>
</dbReference>
<dbReference type="STRING" id="632335.Calkr_1537"/>
<dbReference type="HOGENOM" id="CLU_189835_1_0_9"/>
<dbReference type="RefSeq" id="WP_013432802.1">
    <property type="nucleotide sequence ID" value="NC_014721.1"/>
</dbReference>